<comment type="caution">
    <text evidence="1">The sequence shown here is derived from an EMBL/GenBank/DDBJ whole genome shotgun (WGS) entry which is preliminary data.</text>
</comment>
<dbReference type="EMBL" id="AGNL01032623">
    <property type="protein sequence ID" value="EJK56013.1"/>
    <property type="molecule type" value="Genomic_DNA"/>
</dbReference>
<organism evidence="1 2">
    <name type="scientific">Thalassiosira oceanica</name>
    <name type="common">Marine diatom</name>
    <dbReference type="NCBI Taxonomy" id="159749"/>
    <lineage>
        <taxon>Eukaryota</taxon>
        <taxon>Sar</taxon>
        <taxon>Stramenopiles</taxon>
        <taxon>Ochrophyta</taxon>
        <taxon>Bacillariophyta</taxon>
        <taxon>Coscinodiscophyceae</taxon>
        <taxon>Thalassiosirophycidae</taxon>
        <taxon>Thalassiosirales</taxon>
        <taxon>Thalassiosiraceae</taxon>
        <taxon>Thalassiosira</taxon>
    </lineage>
</organism>
<protein>
    <submittedName>
        <fullName evidence="1">Uncharacterized protein</fullName>
    </submittedName>
</protein>
<dbReference type="eggNOG" id="ENOG502TB3Y">
    <property type="taxonomic scope" value="Eukaryota"/>
</dbReference>
<keyword evidence="2" id="KW-1185">Reference proteome</keyword>
<reference evidence="1 2" key="1">
    <citation type="journal article" date="2012" name="Genome Biol.">
        <title>Genome and low-iron response of an oceanic diatom adapted to chronic iron limitation.</title>
        <authorList>
            <person name="Lommer M."/>
            <person name="Specht M."/>
            <person name="Roy A.S."/>
            <person name="Kraemer L."/>
            <person name="Andreson R."/>
            <person name="Gutowska M.A."/>
            <person name="Wolf J."/>
            <person name="Bergner S.V."/>
            <person name="Schilhabel M.B."/>
            <person name="Klostermeier U.C."/>
            <person name="Beiko R.G."/>
            <person name="Rosenstiel P."/>
            <person name="Hippler M."/>
            <person name="Laroche J."/>
        </authorList>
    </citation>
    <scope>NUCLEOTIDE SEQUENCE [LARGE SCALE GENOMIC DNA]</scope>
    <source>
        <strain evidence="1 2">CCMP1005</strain>
    </source>
</reference>
<name>K0RQG2_THAOC</name>
<evidence type="ECO:0000313" key="1">
    <source>
        <dbReference type="EMBL" id="EJK56013.1"/>
    </source>
</evidence>
<gene>
    <name evidence="1" type="ORF">THAOC_24172</name>
</gene>
<evidence type="ECO:0000313" key="2">
    <source>
        <dbReference type="Proteomes" id="UP000266841"/>
    </source>
</evidence>
<sequence>MEEKVFKMGQQETNGAPSDVEITADFKSRQVPKRKLSRRKTLNYDMNECYSSTNTYGTCSSSLCSTQRDIDLDETDFKMCRPERKRVQIQRFMTGANIRVGEIAADFKVRVMQKRKLSSAHKSLNYDMNECYSTTNTCRTRCVSNRSSTQTQ</sequence>
<dbReference type="Proteomes" id="UP000266841">
    <property type="component" value="Unassembled WGS sequence"/>
</dbReference>
<proteinExistence type="predicted"/>
<dbReference type="AlphaFoldDB" id="K0RQG2"/>
<accession>K0RQG2</accession>